<accession>A0ABW3W2Q9</accession>
<proteinExistence type="predicted"/>
<protein>
    <recommendedName>
        <fullName evidence="4">Peptidase M23 domain-containing protein</fullName>
    </recommendedName>
</protein>
<sequence length="329" mass="34223">MLDEALGKYDTTTVIRKLNLLGQWGLPDLVNTDTDVDGTGDPADPDGGDDPADPDPAALTAGKASPLAENPQAQPSFVLTEDSPDAAGTPTTSGATSRSVAAAEASIPTYLPCSFIVDAHPVRSVNVVEFHNASNSNGKWTYGESADTDLEGGIDYAGDDKGWSAHGSGHIGNSKGATVYRSYSGGSKANNYGTSTFKYTDGHYQGYGQGKWCQDTTISPGSYVKVPGSWYGGVGSNTADGSEFIGCAKSPQSGHRNEYPKGSGFTRDKNSSAKIGAAVNLGPIKVGARSGYSKNVVLHWDVVRGHGIWLCGTNYGPIDAGVIHAQNQP</sequence>
<keyword evidence="3" id="KW-1185">Reference proteome</keyword>
<dbReference type="EMBL" id="JBHTLX010000021">
    <property type="protein sequence ID" value="MFD1249601.1"/>
    <property type="molecule type" value="Genomic_DNA"/>
</dbReference>
<reference evidence="3" key="1">
    <citation type="journal article" date="2019" name="Int. J. Syst. Evol. Microbiol.">
        <title>The Global Catalogue of Microorganisms (GCM) 10K type strain sequencing project: providing services to taxonomists for standard genome sequencing and annotation.</title>
        <authorList>
            <consortium name="The Broad Institute Genomics Platform"/>
            <consortium name="The Broad Institute Genome Sequencing Center for Infectious Disease"/>
            <person name="Wu L."/>
            <person name="Ma J."/>
        </authorList>
    </citation>
    <scope>NUCLEOTIDE SEQUENCE [LARGE SCALE GENOMIC DNA]</scope>
    <source>
        <strain evidence="3">CCUG 52478</strain>
    </source>
</reference>
<comment type="caution">
    <text evidence="2">The sequence shown here is derived from an EMBL/GenBank/DDBJ whole genome shotgun (WGS) entry which is preliminary data.</text>
</comment>
<feature type="compositionally biased region" description="Acidic residues" evidence="1">
    <location>
        <begin position="34"/>
        <end position="53"/>
    </location>
</feature>
<name>A0ABW3W2Q9_9ACTN</name>
<evidence type="ECO:0000313" key="2">
    <source>
        <dbReference type="EMBL" id="MFD1249601.1"/>
    </source>
</evidence>
<organism evidence="2 3">
    <name type="scientific">Nocardioides ginsengisoli</name>
    <dbReference type="NCBI Taxonomy" id="363868"/>
    <lineage>
        <taxon>Bacteria</taxon>
        <taxon>Bacillati</taxon>
        <taxon>Actinomycetota</taxon>
        <taxon>Actinomycetes</taxon>
        <taxon>Propionibacteriales</taxon>
        <taxon>Nocardioidaceae</taxon>
        <taxon>Nocardioides</taxon>
    </lineage>
</organism>
<feature type="region of interest" description="Disordered" evidence="1">
    <location>
        <begin position="26"/>
        <end position="98"/>
    </location>
</feature>
<evidence type="ECO:0000256" key="1">
    <source>
        <dbReference type="SAM" id="MobiDB-lite"/>
    </source>
</evidence>
<evidence type="ECO:0000313" key="3">
    <source>
        <dbReference type="Proteomes" id="UP001597229"/>
    </source>
</evidence>
<evidence type="ECO:0008006" key="4">
    <source>
        <dbReference type="Google" id="ProtNLM"/>
    </source>
</evidence>
<dbReference type="Proteomes" id="UP001597229">
    <property type="component" value="Unassembled WGS sequence"/>
</dbReference>
<dbReference type="RefSeq" id="WP_367919940.1">
    <property type="nucleotide sequence ID" value="NZ_BAABAC010000024.1"/>
</dbReference>
<feature type="compositionally biased region" description="Low complexity" evidence="1">
    <location>
        <begin position="86"/>
        <end position="97"/>
    </location>
</feature>
<gene>
    <name evidence="2" type="ORF">ACFQ3F_17510</name>
</gene>